<protein>
    <recommendedName>
        <fullName evidence="3">cellulase</fullName>
        <ecNumber evidence="3">3.2.1.4</ecNumber>
    </recommendedName>
</protein>
<organism evidence="10 11">
    <name type="scientific">Candidatus Cohnella colombiensis</name>
    <dbReference type="NCBI Taxonomy" id="3121368"/>
    <lineage>
        <taxon>Bacteria</taxon>
        <taxon>Bacillati</taxon>
        <taxon>Bacillota</taxon>
        <taxon>Bacilli</taxon>
        <taxon>Bacillales</taxon>
        <taxon>Paenibacillaceae</taxon>
        <taxon>Cohnella</taxon>
    </lineage>
</organism>
<dbReference type="PROSITE" id="PS00659">
    <property type="entry name" value="GLYCOSYL_HYDROL_F5"/>
    <property type="match status" value="2"/>
</dbReference>
<evidence type="ECO:0000313" key="10">
    <source>
        <dbReference type="EMBL" id="WEK55056.1"/>
    </source>
</evidence>
<dbReference type="InterPro" id="IPR008979">
    <property type="entry name" value="Galactose-bd-like_sf"/>
</dbReference>
<evidence type="ECO:0000313" key="11">
    <source>
        <dbReference type="Proteomes" id="UP001178662"/>
    </source>
</evidence>
<dbReference type="GO" id="GO:0008810">
    <property type="term" value="F:cellulase activity"/>
    <property type="evidence" value="ECO:0007669"/>
    <property type="project" value="UniProtKB-EC"/>
</dbReference>
<dbReference type="Proteomes" id="UP001178662">
    <property type="component" value="Chromosome"/>
</dbReference>
<dbReference type="Pfam" id="PF00150">
    <property type="entry name" value="Cellulase"/>
    <property type="match status" value="2"/>
</dbReference>
<accession>A0AA95JCC9</accession>
<evidence type="ECO:0000256" key="8">
    <source>
        <dbReference type="SAM" id="SignalP"/>
    </source>
</evidence>
<evidence type="ECO:0000256" key="3">
    <source>
        <dbReference type="ARBA" id="ARBA00012601"/>
    </source>
</evidence>
<evidence type="ECO:0000256" key="2">
    <source>
        <dbReference type="ARBA" id="ARBA00005641"/>
    </source>
</evidence>
<dbReference type="PROSITE" id="PS51272">
    <property type="entry name" value="SLH"/>
    <property type="match status" value="3"/>
</dbReference>
<dbReference type="InterPro" id="IPR005086">
    <property type="entry name" value="CBM17/28"/>
</dbReference>
<dbReference type="InterPro" id="IPR001547">
    <property type="entry name" value="Glyco_hydro_5"/>
</dbReference>
<sequence length="1850" mass="199333">MRKMKTRILAIFMVIALISSLIPTFAGAAPEALGSSLLADAAVKPSVGGALQLVTDEDTGSTTLSDQNGDPIQLRGMSTHGLQWFPGIINDNAFKALANDWDSNVIRLAMYVGEGGYATDSSVKQKVIDGINLAIANDMYVIVDWHVHAPGDPNAGVYAGALDFFEEISDLYPNNPNIIYELANEPNSGAPGVKNDADGWAAVKSYAEPIIEMLRDNGNDNIVIVGSPNWSQRPDLVVANPINDANTMYTVHFYTGTHMPDDASVRDNTNVMNNARYAIEHGLAVFATEWGTSEASGNNGPFLDEADVWLEFLNSNNISWANWSLTNKAETSAAFTALELGKTEATDLNPGNDHVWSPKELSVSGEYVRARIKGIEYEPIDRTKEEFSINVWDFNDGTTQGFGQNSGNWLTLANVNKALQISGLTSSNSEWDNRISADSSTARPDILGADTITIDVITSAPTAVSIAAIPQSSSHSWTNPTSTAQVTAGDFVSVSSGVYKATIKLTGGSAANLANIANDPKDHILTNIIFLIASPDASVISLDNITFSGVRTIVTQPVVHAPLGTATFPSDFDDSTRQGWNWAGESGIKGALTIEEANGSKAISWEIMYPDVKPSDNWASAPRLVLEKSNLKRGSNKYVDFDFYIDPTRASAGALDINLVFGAKDFGYWAQHPVSVRIPLSTLNAQQKTTDGLYHYKVSYDIDKMTGITATTDLGKVIIVVADVESDFAGRMYVDNVTFANHTDPDPGTDPGTTDPEIHLIGNDNVKKPSVGGALQLVTDEDTGSTTLSDQNGDPIQLRGMSTHGLQWFPEILNDNAFKALANDWDSNVIRLAMYVGETGYATKPEVMKARVIEGIELAIANDMYVIVDWHVHAPGDPNAGVYAGALDFFEEISDLYPNNPNIIYELANEPNSGAPGVKNDADGWAAVKSYAEPIIEMLRDNGNDNIVIVGSPNWSQRPDLAVANPINDANTMYTVHFYTGTHMPDDASVRDNTNVMNNARYAIEHGLAVFATEWGTSEASGNNGPFLDEADVWLEFLNSNNISWANWSLTNKAETSAAFTALELGKTEATDLNPGNDHVWSPKELSVSGEYVRARIKGIEYEPIDRTKEEFSINVWDFNDGTTQGFGQNSGNWLTLANVNKALQISGLTSSNSEWDNRISADSSTARPDILGADTITIDVITSAPTAVSIAAIPQSSSHSWTNPTSVAQVTVDDFVSVSSGVYKATIKLTGGSAANLANIANDPNDHILTNIIFLIASPDASVISLDNITFSGVRTIVTQPVVHAPLGTATFPSDFEDSTRQGWNWAGESGIKGALTIEEANGSKAISWEIMYPDVKPSDNWASAPRLVLEKSNLQRGSNKFVDFDFYIDPTRASAGALDINLVFGAKDFGYWAQHPVSVRIPLSTLNAQQKTTDGLYHYKVSYDIDKMTGITATTDLGKVIIVVADVESDFAGRMYVDNVTFANDKPSEPPSNPGSGSYDFLANVGTKDLPKADRNGKISVSLDKGATKATFSANGANISDNDYIELNNQDVIMQIPASVYKQLQQLLSSDELKDATIAVQMAPISSSDQTILMDRAAAHTTATVTAAGEIWNFSISIVSKAGKEIKLTQFNDPITIALNINKGVNPELLGVYYVSDEGSLEYAGGKLEGDKLVAKVGHFSMYGVLSYDKSFADVSDTHWAAKAIKQMAAKHIIEGISETNFAPEGLVTRAEFAALIVRALGIKSNGKSHFSDVASSAWYASAVEAASEVGIVKGRSASTFDPKAPISREEMAVMLVRAYKYKSGKDAPTIAELKFDDQAAISAWALDAVTSAYSLGFIKGRNNNQFVPQSYATRAESAQVISRLLVD</sequence>
<keyword evidence="4" id="KW-0378">Hydrolase</keyword>
<dbReference type="SUPFAM" id="SSF49785">
    <property type="entry name" value="Galactose-binding domain-like"/>
    <property type="match status" value="4"/>
</dbReference>
<dbReference type="EC" id="3.2.1.4" evidence="3"/>
<dbReference type="InterPro" id="IPR017853">
    <property type="entry name" value="GH"/>
</dbReference>
<evidence type="ECO:0000256" key="4">
    <source>
        <dbReference type="ARBA" id="ARBA00022801"/>
    </source>
</evidence>
<evidence type="ECO:0000259" key="9">
    <source>
        <dbReference type="PROSITE" id="PS51272"/>
    </source>
</evidence>
<feature type="signal peptide" evidence="8">
    <location>
        <begin position="1"/>
        <end position="28"/>
    </location>
</feature>
<gene>
    <name evidence="10" type="ORF">P0Y55_02950</name>
</gene>
<dbReference type="Pfam" id="PF03424">
    <property type="entry name" value="CBM_17_28"/>
    <property type="match status" value="4"/>
</dbReference>
<feature type="chain" id="PRO_5041634794" description="cellulase" evidence="8">
    <location>
        <begin position="29"/>
        <end position="1850"/>
    </location>
</feature>
<evidence type="ECO:0000256" key="6">
    <source>
        <dbReference type="ARBA" id="ARBA00023295"/>
    </source>
</evidence>
<evidence type="ECO:0000256" key="7">
    <source>
        <dbReference type="ARBA" id="ARBA00023326"/>
    </source>
</evidence>
<keyword evidence="8" id="KW-0732">Signal</keyword>
<keyword evidence="5" id="KW-0136">Cellulose degradation</keyword>
<dbReference type="PANTHER" id="PTHR34142">
    <property type="entry name" value="ENDO-BETA-1,4-GLUCANASE A"/>
    <property type="match status" value="1"/>
</dbReference>
<dbReference type="Gene3D" id="2.60.120.260">
    <property type="entry name" value="Galactose-binding domain-like"/>
    <property type="match status" value="4"/>
</dbReference>
<keyword evidence="7" id="KW-0624">Polysaccharide degradation</keyword>
<dbReference type="Gene3D" id="3.20.20.80">
    <property type="entry name" value="Glycosidases"/>
    <property type="match status" value="2"/>
</dbReference>
<feature type="domain" description="SLH" evidence="9">
    <location>
        <begin position="1795"/>
        <end position="1850"/>
    </location>
</feature>
<name>A0AA95JCC9_9BACL</name>
<reference evidence="10" key="1">
    <citation type="submission" date="2023-03" db="EMBL/GenBank/DDBJ databases">
        <title>Andean soil-derived lignocellulolytic bacterial consortium as a source of novel taxa and putative plastic-active enzymes.</title>
        <authorList>
            <person name="Diaz-Garcia L."/>
            <person name="Chuvochina M."/>
            <person name="Feuerriegel G."/>
            <person name="Bunk B."/>
            <person name="Sproer C."/>
            <person name="Streit W.R."/>
            <person name="Rodriguez L.M."/>
            <person name="Overmann J."/>
            <person name="Jimenez D.J."/>
        </authorList>
    </citation>
    <scope>NUCLEOTIDE SEQUENCE</scope>
    <source>
        <strain evidence="10">MAG 2441</strain>
    </source>
</reference>
<feature type="domain" description="SLH" evidence="9">
    <location>
        <begin position="1670"/>
        <end position="1728"/>
    </location>
</feature>
<keyword evidence="11" id="KW-1185">Reference proteome</keyword>
<dbReference type="InterPro" id="IPR001119">
    <property type="entry name" value="SLH_dom"/>
</dbReference>
<keyword evidence="7" id="KW-0119">Carbohydrate metabolism</keyword>
<dbReference type="Pfam" id="PF00395">
    <property type="entry name" value="SLH"/>
    <property type="match status" value="3"/>
</dbReference>
<dbReference type="GO" id="GO:0030245">
    <property type="term" value="P:cellulose catabolic process"/>
    <property type="evidence" value="ECO:0007669"/>
    <property type="project" value="UniProtKB-KW"/>
</dbReference>
<evidence type="ECO:0000256" key="5">
    <source>
        <dbReference type="ARBA" id="ARBA00023001"/>
    </source>
</evidence>
<dbReference type="InterPro" id="IPR018087">
    <property type="entry name" value="Glyco_hydro_5_CS"/>
</dbReference>
<dbReference type="PANTHER" id="PTHR34142:SF1">
    <property type="entry name" value="GLYCOSIDE HYDROLASE FAMILY 5 DOMAIN-CONTAINING PROTEIN"/>
    <property type="match status" value="1"/>
</dbReference>
<keyword evidence="6" id="KW-0326">Glycosidase</keyword>
<dbReference type="SUPFAM" id="SSF51445">
    <property type="entry name" value="(Trans)glycosidases"/>
    <property type="match status" value="2"/>
</dbReference>
<evidence type="ECO:0000256" key="1">
    <source>
        <dbReference type="ARBA" id="ARBA00000966"/>
    </source>
</evidence>
<comment type="similarity">
    <text evidence="2">Belongs to the glycosyl hydrolase 5 (cellulase A) family.</text>
</comment>
<proteinExistence type="inferred from homology"/>
<dbReference type="EMBL" id="CP119317">
    <property type="protein sequence ID" value="WEK55056.1"/>
    <property type="molecule type" value="Genomic_DNA"/>
</dbReference>
<feature type="domain" description="SLH" evidence="9">
    <location>
        <begin position="1729"/>
        <end position="1792"/>
    </location>
</feature>
<comment type="catalytic activity">
    <reaction evidence="1">
        <text>Endohydrolysis of (1-&gt;4)-beta-D-glucosidic linkages in cellulose, lichenin and cereal beta-D-glucans.</text>
        <dbReference type="EC" id="3.2.1.4"/>
    </reaction>
</comment>